<dbReference type="Pfam" id="PF00034">
    <property type="entry name" value="Cytochrom_C"/>
    <property type="match status" value="1"/>
</dbReference>
<dbReference type="EC" id="7.1.1.9" evidence="3"/>
<proteinExistence type="inferred from homology"/>
<evidence type="ECO:0000256" key="10">
    <source>
        <dbReference type="ARBA" id="ARBA00022982"/>
    </source>
</evidence>
<gene>
    <name evidence="21" type="primary">coxB</name>
    <name evidence="21" type="ORF">HRJ53_16945</name>
</gene>
<dbReference type="SUPFAM" id="SSF81464">
    <property type="entry name" value="Cytochrome c oxidase subunit II-like, transmembrane region"/>
    <property type="match status" value="1"/>
</dbReference>
<evidence type="ECO:0000259" key="20">
    <source>
        <dbReference type="PROSITE" id="PS51007"/>
    </source>
</evidence>
<feature type="domain" description="Cytochrome oxidase subunit II copper A binding" evidence="19">
    <location>
        <begin position="97"/>
        <end position="208"/>
    </location>
</feature>
<keyword evidence="13" id="KW-0186">Copper</keyword>
<dbReference type="SUPFAM" id="SSF46626">
    <property type="entry name" value="Cytochrome c"/>
    <property type="match status" value="1"/>
</dbReference>
<reference evidence="21" key="1">
    <citation type="submission" date="2020-06" db="EMBL/GenBank/DDBJ databases">
        <title>Legume-microbial interactions unlock mineral nutrients during tropical forest succession.</title>
        <authorList>
            <person name="Epihov D.Z."/>
        </authorList>
    </citation>
    <scope>NUCLEOTIDE SEQUENCE [LARGE SCALE GENOMIC DNA]</scope>
    <source>
        <strain evidence="21">Pan2503</strain>
    </source>
</reference>
<evidence type="ECO:0000256" key="7">
    <source>
        <dbReference type="ARBA" id="ARBA00022692"/>
    </source>
</evidence>
<sequence>MQSPLPIYPEQASNFAPHVDALLLFITGICLLFGAIITTAIVYCFFKYHRKEAGAIGIVTYEDSRLEVAWIVVPLILAMVMFAWGATVYVDYRNAPRDTLDIYVVGKQWMWKAQQPNGLKEINELHVPVGRDVRLILASEDVIHDFFVPAFRVKMDVVPGHYNTMWFRPTKPGRYHFFCSQYCGTNHAVMGGWVTVMEPTDYAAWLSGVSSGEANPVAVGEKLFAEKFCVTCHLSNGTGRAPSLNGLYGAPVLLADGSTVTADDAYIRESILQPNAKIVARYQPLMPNYQGQLTEEQIFALTAYIKSLQSQPVPATGSGIAPVSEKN</sequence>
<dbReference type="InterPro" id="IPR036257">
    <property type="entry name" value="Cyt_c_oxidase_su2_TM_sf"/>
</dbReference>
<feature type="domain" description="Cytochrome c" evidence="20">
    <location>
        <begin position="215"/>
        <end position="309"/>
    </location>
</feature>
<evidence type="ECO:0000256" key="9">
    <source>
        <dbReference type="ARBA" id="ARBA00022967"/>
    </source>
</evidence>
<dbReference type="EMBL" id="JACDQQ010001625">
    <property type="protein sequence ID" value="MBA0086671.1"/>
    <property type="molecule type" value="Genomic_DNA"/>
</dbReference>
<evidence type="ECO:0000256" key="8">
    <source>
        <dbReference type="ARBA" id="ARBA00022723"/>
    </source>
</evidence>
<comment type="function">
    <text evidence="15">Subunits I and II form the functional core of the enzyme complex. Electrons originating in cytochrome c are transferred via heme a and Cu(A) to the binuclear center formed by heme a3 and Cu(B).</text>
</comment>
<protein>
    <recommendedName>
        <fullName evidence="3">cytochrome-c oxidase</fullName>
        <ecNumber evidence="3">7.1.1.9</ecNumber>
    </recommendedName>
    <alternativeName>
        <fullName evidence="16">Cytochrome aa3 subunit 2</fullName>
    </alternativeName>
</protein>
<dbReference type="InterPro" id="IPR045187">
    <property type="entry name" value="CcO_II"/>
</dbReference>
<dbReference type="InterPro" id="IPR036909">
    <property type="entry name" value="Cyt_c-like_dom_sf"/>
</dbReference>
<keyword evidence="5 17" id="KW-0349">Heme</keyword>
<dbReference type="GO" id="GO:0016491">
    <property type="term" value="F:oxidoreductase activity"/>
    <property type="evidence" value="ECO:0007669"/>
    <property type="project" value="InterPro"/>
</dbReference>
<evidence type="ECO:0000256" key="14">
    <source>
        <dbReference type="ARBA" id="ARBA00023136"/>
    </source>
</evidence>
<keyword evidence="7 18" id="KW-0812">Transmembrane</keyword>
<keyword evidence="4" id="KW-0813">Transport</keyword>
<dbReference type="PANTHER" id="PTHR22888">
    <property type="entry name" value="CYTOCHROME C OXIDASE, SUBUNIT II"/>
    <property type="match status" value="1"/>
</dbReference>
<evidence type="ECO:0000256" key="17">
    <source>
        <dbReference type="PROSITE-ProRule" id="PRU00433"/>
    </source>
</evidence>
<dbReference type="CDD" id="cd13915">
    <property type="entry name" value="CuRO_HCO_II_like_2"/>
    <property type="match status" value="1"/>
</dbReference>
<evidence type="ECO:0000256" key="4">
    <source>
        <dbReference type="ARBA" id="ARBA00022448"/>
    </source>
</evidence>
<dbReference type="PROSITE" id="PS00078">
    <property type="entry name" value="COX2"/>
    <property type="match status" value="1"/>
</dbReference>
<dbReference type="GO" id="GO:0020037">
    <property type="term" value="F:heme binding"/>
    <property type="evidence" value="ECO:0007669"/>
    <property type="project" value="InterPro"/>
</dbReference>
<keyword evidence="14 18" id="KW-0472">Membrane</keyword>
<evidence type="ECO:0000256" key="16">
    <source>
        <dbReference type="ARBA" id="ARBA00031399"/>
    </source>
</evidence>
<evidence type="ECO:0000256" key="2">
    <source>
        <dbReference type="ARBA" id="ARBA00007866"/>
    </source>
</evidence>
<keyword evidence="22" id="KW-1185">Reference proteome</keyword>
<accession>A0A7V8SY88</accession>
<evidence type="ECO:0000259" key="19">
    <source>
        <dbReference type="PROSITE" id="PS50857"/>
    </source>
</evidence>
<dbReference type="InterPro" id="IPR014222">
    <property type="entry name" value="Cyt_c_oxidase_su2"/>
</dbReference>
<evidence type="ECO:0000256" key="1">
    <source>
        <dbReference type="ARBA" id="ARBA00004141"/>
    </source>
</evidence>
<organism evidence="21 22">
    <name type="scientific">Candidatus Acidiferrum panamense</name>
    <dbReference type="NCBI Taxonomy" id="2741543"/>
    <lineage>
        <taxon>Bacteria</taxon>
        <taxon>Pseudomonadati</taxon>
        <taxon>Acidobacteriota</taxon>
        <taxon>Terriglobia</taxon>
        <taxon>Candidatus Acidiferrales</taxon>
        <taxon>Candidatus Acidiferrum</taxon>
    </lineage>
</organism>
<comment type="caution">
    <text evidence="21">The sequence shown here is derived from an EMBL/GenBank/DDBJ whole genome shotgun (WGS) entry which is preliminary data.</text>
</comment>
<dbReference type="GO" id="GO:0004129">
    <property type="term" value="F:cytochrome-c oxidase activity"/>
    <property type="evidence" value="ECO:0007669"/>
    <property type="project" value="UniProtKB-EC"/>
</dbReference>
<feature type="transmembrane region" description="Helical" evidence="18">
    <location>
        <begin position="67"/>
        <end position="90"/>
    </location>
</feature>
<keyword evidence="12 17" id="KW-0408">Iron</keyword>
<evidence type="ECO:0000313" key="21">
    <source>
        <dbReference type="EMBL" id="MBA0086671.1"/>
    </source>
</evidence>
<dbReference type="PROSITE" id="PS50857">
    <property type="entry name" value="COX2_CUA"/>
    <property type="match status" value="1"/>
</dbReference>
<evidence type="ECO:0000256" key="5">
    <source>
        <dbReference type="ARBA" id="ARBA00022617"/>
    </source>
</evidence>
<evidence type="ECO:0000256" key="18">
    <source>
        <dbReference type="SAM" id="Phobius"/>
    </source>
</evidence>
<evidence type="ECO:0000256" key="3">
    <source>
        <dbReference type="ARBA" id="ARBA00012949"/>
    </source>
</evidence>
<dbReference type="PRINTS" id="PR01166">
    <property type="entry name" value="CYCOXIDASEII"/>
</dbReference>
<dbReference type="InterPro" id="IPR001505">
    <property type="entry name" value="Copper_CuA"/>
</dbReference>
<feature type="transmembrane region" description="Helical" evidence="18">
    <location>
        <begin position="22"/>
        <end position="46"/>
    </location>
</feature>
<evidence type="ECO:0000256" key="13">
    <source>
        <dbReference type="ARBA" id="ARBA00023008"/>
    </source>
</evidence>
<dbReference type="GO" id="GO:0042773">
    <property type="term" value="P:ATP synthesis coupled electron transport"/>
    <property type="evidence" value="ECO:0007669"/>
    <property type="project" value="TreeGrafter"/>
</dbReference>
<dbReference type="AlphaFoldDB" id="A0A7V8SY88"/>
<dbReference type="PROSITE" id="PS51007">
    <property type="entry name" value="CYTC"/>
    <property type="match status" value="1"/>
</dbReference>
<keyword evidence="6" id="KW-0679">Respiratory chain</keyword>
<comment type="subcellular location">
    <subcellularLocation>
        <location evidence="1">Membrane</location>
        <topology evidence="1">Multi-pass membrane protein</topology>
    </subcellularLocation>
</comment>
<evidence type="ECO:0000256" key="11">
    <source>
        <dbReference type="ARBA" id="ARBA00022989"/>
    </source>
</evidence>
<name>A0A7V8SY88_9BACT</name>
<keyword evidence="8 17" id="KW-0479">Metal-binding</keyword>
<dbReference type="GO" id="GO:0005507">
    <property type="term" value="F:copper ion binding"/>
    <property type="evidence" value="ECO:0007669"/>
    <property type="project" value="InterPro"/>
</dbReference>
<dbReference type="Gene3D" id="1.10.760.10">
    <property type="entry name" value="Cytochrome c-like domain"/>
    <property type="match status" value="1"/>
</dbReference>
<dbReference type="Pfam" id="PF00116">
    <property type="entry name" value="COX2"/>
    <property type="match status" value="1"/>
</dbReference>
<keyword evidence="10" id="KW-0249">Electron transport</keyword>
<evidence type="ECO:0000256" key="15">
    <source>
        <dbReference type="ARBA" id="ARBA00024688"/>
    </source>
</evidence>
<dbReference type="NCBIfam" id="TIGR02866">
    <property type="entry name" value="CoxB"/>
    <property type="match status" value="1"/>
</dbReference>
<dbReference type="InterPro" id="IPR002429">
    <property type="entry name" value="CcO_II-like_C"/>
</dbReference>
<evidence type="ECO:0000256" key="12">
    <source>
        <dbReference type="ARBA" id="ARBA00023004"/>
    </source>
</evidence>
<dbReference type="InterPro" id="IPR009056">
    <property type="entry name" value="Cyt_c-like_dom"/>
</dbReference>
<dbReference type="GO" id="GO:0016020">
    <property type="term" value="C:membrane"/>
    <property type="evidence" value="ECO:0007669"/>
    <property type="project" value="UniProtKB-SubCell"/>
</dbReference>
<dbReference type="Gene3D" id="2.60.40.420">
    <property type="entry name" value="Cupredoxins - blue copper proteins"/>
    <property type="match status" value="1"/>
</dbReference>
<dbReference type="PANTHER" id="PTHR22888:SF9">
    <property type="entry name" value="CYTOCHROME C OXIDASE SUBUNIT 2"/>
    <property type="match status" value="1"/>
</dbReference>
<keyword evidence="9" id="KW-1278">Translocase</keyword>
<keyword evidence="11 18" id="KW-1133">Transmembrane helix</keyword>
<dbReference type="Gene3D" id="1.10.287.90">
    <property type="match status" value="1"/>
</dbReference>
<dbReference type="SUPFAM" id="SSF49503">
    <property type="entry name" value="Cupredoxins"/>
    <property type="match status" value="1"/>
</dbReference>
<dbReference type="Proteomes" id="UP000567293">
    <property type="component" value="Unassembled WGS sequence"/>
</dbReference>
<dbReference type="InterPro" id="IPR008972">
    <property type="entry name" value="Cupredoxin"/>
</dbReference>
<comment type="similarity">
    <text evidence="2">Belongs to the cytochrome c oxidase subunit 2 family.</text>
</comment>
<evidence type="ECO:0000313" key="22">
    <source>
        <dbReference type="Proteomes" id="UP000567293"/>
    </source>
</evidence>
<evidence type="ECO:0000256" key="6">
    <source>
        <dbReference type="ARBA" id="ARBA00022660"/>
    </source>
</evidence>